<accession>A0A9N9EU91</accession>
<gene>
    <name evidence="1" type="ORF">FCALED_LOCUS13138</name>
</gene>
<keyword evidence="2" id="KW-1185">Reference proteome</keyword>
<protein>
    <submittedName>
        <fullName evidence="1">16861_t:CDS:1</fullName>
    </submittedName>
</protein>
<comment type="caution">
    <text evidence="1">The sequence shown here is derived from an EMBL/GenBank/DDBJ whole genome shotgun (WGS) entry which is preliminary data.</text>
</comment>
<evidence type="ECO:0000313" key="2">
    <source>
        <dbReference type="Proteomes" id="UP000789570"/>
    </source>
</evidence>
<name>A0A9N9EU91_9GLOM</name>
<proteinExistence type="predicted"/>
<dbReference type="Proteomes" id="UP000789570">
    <property type="component" value="Unassembled WGS sequence"/>
</dbReference>
<sequence length="114" mass="12949">MRVCLELNKREFIICIVSINNNIRPGYVCESDITAKIYLIASEAINEAYKKIFNIGTWYSGPSVIGFDNEYITKQLISDVVFYPFKISIDKLSVLIIKLGILDDDSDNIIGYQS</sequence>
<feature type="non-terminal residue" evidence="1">
    <location>
        <position position="114"/>
    </location>
</feature>
<dbReference type="EMBL" id="CAJVPQ010007231">
    <property type="protein sequence ID" value="CAG8694420.1"/>
    <property type="molecule type" value="Genomic_DNA"/>
</dbReference>
<dbReference type="OrthoDB" id="2434200at2759"/>
<evidence type="ECO:0000313" key="1">
    <source>
        <dbReference type="EMBL" id="CAG8694420.1"/>
    </source>
</evidence>
<organism evidence="1 2">
    <name type="scientific">Funneliformis caledonium</name>
    <dbReference type="NCBI Taxonomy" id="1117310"/>
    <lineage>
        <taxon>Eukaryota</taxon>
        <taxon>Fungi</taxon>
        <taxon>Fungi incertae sedis</taxon>
        <taxon>Mucoromycota</taxon>
        <taxon>Glomeromycotina</taxon>
        <taxon>Glomeromycetes</taxon>
        <taxon>Glomerales</taxon>
        <taxon>Glomeraceae</taxon>
        <taxon>Funneliformis</taxon>
    </lineage>
</organism>
<reference evidence="1" key="1">
    <citation type="submission" date="2021-06" db="EMBL/GenBank/DDBJ databases">
        <authorList>
            <person name="Kallberg Y."/>
            <person name="Tangrot J."/>
            <person name="Rosling A."/>
        </authorList>
    </citation>
    <scope>NUCLEOTIDE SEQUENCE</scope>
    <source>
        <strain evidence="1">UK204</strain>
    </source>
</reference>
<dbReference type="AlphaFoldDB" id="A0A9N9EU91"/>